<dbReference type="NCBIfam" id="NF006597">
    <property type="entry name" value="PRK09134.1"/>
    <property type="match status" value="1"/>
</dbReference>
<dbReference type="OrthoDB" id="5292672at2"/>
<keyword evidence="4" id="KW-1185">Reference proteome</keyword>
<proteinExistence type="inferred from homology"/>
<dbReference type="Pfam" id="PF13561">
    <property type="entry name" value="adh_short_C2"/>
    <property type="match status" value="1"/>
</dbReference>
<dbReference type="Proteomes" id="UP000414233">
    <property type="component" value="Unassembled WGS sequence"/>
</dbReference>
<evidence type="ECO:0000313" key="3">
    <source>
        <dbReference type="EMBL" id="VVE04498.1"/>
    </source>
</evidence>
<dbReference type="InterPro" id="IPR036291">
    <property type="entry name" value="NAD(P)-bd_dom_sf"/>
</dbReference>
<comment type="similarity">
    <text evidence="1">Belongs to the short-chain dehydrogenases/reductases (SDR) family.</text>
</comment>
<evidence type="ECO:0000256" key="2">
    <source>
        <dbReference type="ARBA" id="ARBA00023002"/>
    </source>
</evidence>
<dbReference type="AlphaFoldDB" id="A0A5E4UX03"/>
<reference evidence="3 4" key="1">
    <citation type="submission" date="2019-08" db="EMBL/GenBank/DDBJ databases">
        <authorList>
            <person name="Peeters C."/>
        </authorList>
    </citation>
    <scope>NUCLEOTIDE SEQUENCE [LARGE SCALE GENOMIC DNA]</scope>
    <source>
        <strain evidence="3 4">LMG 30175</strain>
    </source>
</reference>
<keyword evidence="2" id="KW-0560">Oxidoreductase</keyword>
<dbReference type="RefSeq" id="WP_150697131.1">
    <property type="nucleotide sequence ID" value="NZ_CABPRZ010000008.1"/>
</dbReference>
<accession>A0A5E4UX03</accession>
<dbReference type="GO" id="GO:0016491">
    <property type="term" value="F:oxidoreductase activity"/>
    <property type="evidence" value="ECO:0007669"/>
    <property type="project" value="UniProtKB-KW"/>
</dbReference>
<gene>
    <name evidence="3" type="primary">ycdF</name>
    <name evidence="3" type="ORF">PTE30175_02236</name>
</gene>
<sequence>MSLASSSGPAKLPGASSAPPRVALVTGAARRIGRAIALELAARGWDVAVHCETSLAQANETVAAIEALGRRAVVLQADLSDEGAAAGLIARCGAVLGLPACLVNNASRFEYDNAGNCSYSALDRHMRVNLGAPLVMAKALFQSLPAGGRGVVVNILDQKLANLNPDYLSYTLSKAALDTATLVLAQAFAPKLRVVGVAPGVTLASVDQTPEGFSAAHAGTPLGASSTPEDIAQAVAYLTDAPAVTGTVLYVDGGQHLVGSPRDVKFLTEPSAGSK</sequence>
<name>A0A5E4UX03_9BURK</name>
<dbReference type="PRINTS" id="PR00081">
    <property type="entry name" value="GDHRDH"/>
</dbReference>
<organism evidence="3 4">
    <name type="scientific">Pandoraea terrae</name>
    <dbReference type="NCBI Taxonomy" id="1537710"/>
    <lineage>
        <taxon>Bacteria</taxon>
        <taxon>Pseudomonadati</taxon>
        <taxon>Pseudomonadota</taxon>
        <taxon>Betaproteobacteria</taxon>
        <taxon>Burkholderiales</taxon>
        <taxon>Burkholderiaceae</taxon>
        <taxon>Pandoraea</taxon>
    </lineage>
</organism>
<dbReference type="EMBL" id="CABPRZ010000008">
    <property type="protein sequence ID" value="VVE04498.1"/>
    <property type="molecule type" value="Genomic_DNA"/>
</dbReference>
<dbReference type="PANTHER" id="PTHR43639">
    <property type="entry name" value="OXIDOREDUCTASE, SHORT-CHAIN DEHYDROGENASE/REDUCTASE FAMILY (AFU_ORTHOLOGUE AFUA_5G02870)"/>
    <property type="match status" value="1"/>
</dbReference>
<evidence type="ECO:0000256" key="1">
    <source>
        <dbReference type="ARBA" id="ARBA00006484"/>
    </source>
</evidence>
<protein>
    <submittedName>
        <fullName evidence="3">Glucose 1-dehydrogenase 2</fullName>
    </submittedName>
</protein>
<dbReference type="Gene3D" id="3.40.50.720">
    <property type="entry name" value="NAD(P)-binding Rossmann-like Domain"/>
    <property type="match status" value="1"/>
</dbReference>
<dbReference type="InterPro" id="IPR002347">
    <property type="entry name" value="SDR_fam"/>
</dbReference>
<dbReference type="PANTHER" id="PTHR43639:SF1">
    <property type="entry name" value="SHORT-CHAIN DEHYDROGENASE_REDUCTASE FAMILY PROTEIN"/>
    <property type="match status" value="1"/>
</dbReference>
<evidence type="ECO:0000313" key="4">
    <source>
        <dbReference type="Proteomes" id="UP000414233"/>
    </source>
</evidence>
<dbReference type="SUPFAM" id="SSF51735">
    <property type="entry name" value="NAD(P)-binding Rossmann-fold domains"/>
    <property type="match status" value="1"/>
</dbReference>